<evidence type="ECO:0000256" key="3">
    <source>
        <dbReference type="ARBA" id="ARBA00022729"/>
    </source>
</evidence>
<dbReference type="PANTHER" id="PTHR35936">
    <property type="entry name" value="MEMBRANE-BOUND LYTIC MUREIN TRANSGLYCOSYLASE F"/>
    <property type="match status" value="1"/>
</dbReference>
<dbReference type="CDD" id="cd01009">
    <property type="entry name" value="PBP2_YfhD_N"/>
    <property type="match status" value="1"/>
</dbReference>
<dbReference type="InterPro" id="IPR023346">
    <property type="entry name" value="Lysozyme-like_dom_sf"/>
</dbReference>
<evidence type="ECO:0000313" key="6">
    <source>
        <dbReference type="EMBL" id="AQQ68107.1"/>
    </source>
</evidence>
<dbReference type="CDD" id="cd13403">
    <property type="entry name" value="MLTF-like"/>
    <property type="match status" value="1"/>
</dbReference>
<reference evidence="6" key="1">
    <citation type="submission" date="2017-02" db="EMBL/GenBank/DDBJ databases">
        <title>Genome of Microbulbifer agarilyticus GP101.</title>
        <authorList>
            <person name="Jung J."/>
            <person name="Bae S.S."/>
            <person name="Baek K."/>
        </authorList>
    </citation>
    <scope>NUCLEOTIDE SEQUENCE [LARGE SCALE GENOMIC DNA]</scope>
    <source>
        <strain evidence="6">GP101</strain>
    </source>
</reference>
<dbReference type="InterPro" id="IPR008258">
    <property type="entry name" value="Transglycosylase_SLT_dom_1"/>
</dbReference>
<feature type="domain" description="Solute-binding protein family 3/N-terminal" evidence="5">
    <location>
        <begin position="305"/>
        <end position="530"/>
    </location>
</feature>
<dbReference type="KEGG" id="maga:Mag101_11030"/>
<dbReference type="AlphaFoldDB" id="A0A1Q2M740"/>
<dbReference type="Proteomes" id="UP000188219">
    <property type="component" value="Chromosome"/>
</dbReference>
<dbReference type="InterPro" id="IPR001638">
    <property type="entry name" value="Solute-binding_3/MltF_N"/>
</dbReference>
<organism evidence="6 7">
    <name type="scientific">Microbulbifer agarilyticus</name>
    <dbReference type="NCBI Taxonomy" id="260552"/>
    <lineage>
        <taxon>Bacteria</taxon>
        <taxon>Pseudomonadati</taxon>
        <taxon>Pseudomonadota</taxon>
        <taxon>Gammaproteobacteria</taxon>
        <taxon>Cellvibrionales</taxon>
        <taxon>Microbulbiferaceae</taxon>
        <taxon>Microbulbifer</taxon>
    </lineage>
</organism>
<dbReference type="Gene3D" id="1.10.530.10">
    <property type="match status" value="1"/>
</dbReference>
<evidence type="ECO:0000256" key="1">
    <source>
        <dbReference type="ARBA" id="ARBA00004339"/>
    </source>
</evidence>
<accession>A0A1Q2M740</accession>
<evidence type="ECO:0000256" key="2">
    <source>
        <dbReference type="ARBA" id="ARBA00010333"/>
    </source>
</evidence>
<dbReference type="Pfam" id="PF01464">
    <property type="entry name" value="SLT"/>
    <property type="match status" value="1"/>
</dbReference>
<protein>
    <recommendedName>
        <fullName evidence="5">Solute-binding protein family 3/N-terminal domain-containing protein</fullName>
    </recommendedName>
</protein>
<keyword evidence="3" id="KW-0732">Signal</keyword>
<comment type="subcellular location">
    <subcellularLocation>
        <location evidence="1">Cell outer membrane</location>
        <topology evidence="1">Peripheral membrane protein</topology>
    </subcellularLocation>
</comment>
<keyword evidence="4" id="KW-0472">Membrane</keyword>
<evidence type="ECO:0000313" key="7">
    <source>
        <dbReference type="Proteomes" id="UP000188219"/>
    </source>
</evidence>
<dbReference type="OrthoDB" id="9815002at2"/>
<gene>
    <name evidence="6" type="ORF">Mag101_11030</name>
</gene>
<dbReference type="RefSeq" id="WP_077404729.1">
    <property type="nucleotide sequence ID" value="NZ_CP019650.1"/>
</dbReference>
<name>A0A1Q2M740_9GAMM</name>
<evidence type="ECO:0000259" key="5">
    <source>
        <dbReference type="SMART" id="SM00062"/>
    </source>
</evidence>
<dbReference type="STRING" id="260552.Mag101_11030"/>
<feature type="domain" description="Solute-binding protein family 3/N-terminal" evidence="5">
    <location>
        <begin position="79"/>
        <end position="301"/>
    </location>
</feature>
<proteinExistence type="inferred from homology"/>
<dbReference type="PANTHER" id="PTHR35936:SF32">
    <property type="entry name" value="MEMBRANE-BOUND LYTIC MUREIN TRANSGLYCOSYLASE F"/>
    <property type="match status" value="1"/>
</dbReference>
<dbReference type="SUPFAM" id="SSF53850">
    <property type="entry name" value="Periplasmic binding protein-like II"/>
    <property type="match status" value="2"/>
</dbReference>
<dbReference type="Pfam" id="PF00497">
    <property type="entry name" value="SBP_bac_3"/>
    <property type="match status" value="2"/>
</dbReference>
<dbReference type="SUPFAM" id="SSF53955">
    <property type="entry name" value="Lysozyme-like"/>
    <property type="match status" value="1"/>
</dbReference>
<evidence type="ECO:0000256" key="4">
    <source>
        <dbReference type="ARBA" id="ARBA00023237"/>
    </source>
</evidence>
<dbReference type="SMART" id="SM00062">
    <property type="entry name" value="PBPb"/>
    <property type="match status" value="2"/>
</dbReference>
<keyword evidence="7" id="KW-1185">Reference proteome</keyword>
<sequence>MPVCLSLSCRPSPSRNALLTLIAALILFVAGCEKTRKSPEPKDAAPELESQEIVATTSAYTETGDLDAIRKRGYIRFANVTGGYPEMLPRDSIINQRTRFLANEFAKRLGVKPTWIIARSPQAAIDMIEAGEADIVADYITLSLAQGDAVTLSVPLTQTYRALLSTTDGPDVSNINKLKGSTIYLWEGTAHLQFGKQLQKDYPEAFARIQIDPTPGDDTDHFLDQMASYPNAVTIGSLALANEVASYRSDLKIGQKVGDEINVSWAVREASPDLLNRLNTFLTRQLIQDTADRAPNWRAIKKSGVIRFATYNKATSYFIWRGALMGFDYELAKLFADEHHLQLNVIVVPTHEPLTKWVAEGLADFAGASTTITTKRKAEGVDFTNTHFESGIRVISSENDSPIETLADLNGRTLTVRAHSIYIDTAKQLRERGIDVKVEEAPEEVSQAQIINGVAEGKYDATLEDTHRVEIRAAYNPNLRVGIQVEEPLPQGWMVIRGNRSLLRRLNRFVKKYKNDPEADAIFKRYFQPNDALFKKATAKIKPGEPLSPFDELVKDAAQTHDFDWRMIVAQMWAESSFNPKAVSSTGAQGLMQVMPGTARDMGFPPPVFEPERGIDAGVKYLNWVRDRFEENLPATERLWFTLASYNAGFGHVRDARRLATKLGLDSDKWFDNVEVAIRKLSEPRYFEKARYGFVHGDEPVAYVRKISHLYQSYTQITSGDVSWHPPMKTPHHWFVSLFKQSVQFCQYGCSTPSTDALPPHQPVGN</sequence>
<comment type="similarity">
    <text evidence="2">Belongs to the bacterial solute-binding protein 3 family.</text>
</comment>
<dbReference type="Gene3D" id="3.40.190.10">
    <property type="entry name" value="Periplasmic binding protein-like II"/>
    <property type="match status" value="4"/>
</dbReference>
<keyword evidence="4" id="KW-0998">Cell outer membrane</keyword>
<dbReference type="GO" id="GO:0009279">
    <property type="term" value="C:cell outer membrane"/>
    <property type="evidence" value="ECO:0007669"/>
    <property type="project" value="UniProtKB-SubCell"/>
</dbReference>
<dbReference type="EMBL" id="CP019650">
    <property type="protein sequence ID" value="AQQ68107.1"/>
    <property type="molecule type" value="Genomic_DNA"/>
</dbReference>